<sequence>MKRTYSTKYPNGFDLRKKRRLNLKIEKQYNRVCNENQTLKVQLNTLQIEQIDLNQELEDLKQLLQKQEQKKRSQVEQPTDKKKEKIKFTQVFDNGESFFENSNLIELKEMFYNSFENSKNYPNNDTNNNKKKNKSNSTNNNSVRMNKGINKDRFINENRKPACNYHPLSIHANSRSPLKMHIQKILQRKKVSLETRSLLDTLSSIDTILQKHQNKILNWPKLLKNCSNRRDLKNLVSRLLPLLTNNDKLNLEIYNYLPQTNQKKPQTQIQYKETGLNNFVTIKREN</sequence>
<reference evidence="3" key="1">
    <citation type="submission" date="2022-08" db="EMBL/GenBank/DDBJ databases">
        <title>Novel sulfate-reducing endosymbionts in the free-living metamonad Anaeramoeba.</title>
        <authorList>
            <person name="Jerlstrom-Hultqvist J."/>
            <person name="Cepicka I."/>
            <person name="Gallot-Lavallee L."/>
            <person name="Salas-Leiva D."/>
            <person name="Curtis B.A."/>
            <person name="Zahonova K."/>
            <person name="Pipaliya S."/>
            <person name="Dacks J."/>
            <person name="Roger A.J."/>
        </authorList>
    </citation>
    <scope>NUCLEOTIDE SEQUENCE</scope>
    <source>
        <strain evidence="3">Schooner1</strain>
    </source>
</reference>
<evidence type="ECO:0000256" key="2">
    <source>
        <dbReference type="SAM" id="MobiDB-lite"/>
    </source>
</evidence>
<dbReference type="EMBL" id="JAOAOG010000055">
    <property type="protein sequence ID" value="KAJ6251572.1"/>
    <property type="molecule type" value="Genomic_DNA"/>
</dbReference>
<feature type="coiled-coil region" evidence="1">
    <location>
        <begin position="29"/>
        <end position="77"/>
    </location>
</feature>
<dbReference type="Proteomes" id="UP001150062">
    <property type="component" value="Unassembled WGS sequence"/>
</dbReference>
<evidence type="ECO:0008006" key="5">
    <source>
        <dbReference type="Google" id="ProtNLM"/>
    </source>
</evidence>
<keyword evidence="1" id="KW-0175">Coiled coil</keyword>
<keyword evidence="4" id="KW-1185">Reference proteome</keyword>
<evidence type="ECO:0000313" key="4">
    <source>
        <dbReference type="Proteomes" id="UP001150062"/>
    </source>
</evidence>
<evidence type="ECO:0000313" key="3">
    <source>
        <dbReference type="EMBL" id="KAJ6251572.1"/>
    </source>
</evidence>
<feature type="region of interest" description="Disordered" evidence="2">
    <location>
        <begin position="119"/>
        <end position="145"/>
    </location>
</feature>
<organism evidence="3 4">
    <name type="scientific">Anaeramoeba flamelloides</name>
    <dbReference type="NCBI Taxonomy" id="1746091"/>
    <lineage>
        <taxon>Eukaryota</taxon>
        <taxon>Metamonada</taxon>
        <taxon>Anaeramoebidae</taxon>
        <taxon>Anaeramoeba</taxon>
    </lineage>
</organism>
<proteinExistence type="predicted"/>
<comment type="caution">
    <text evidence="3">The sequence shown here is derived from an EMBL/GenBank/DDBJ whole genome shotgun (WGS) entry which is preliminary data.</text>
</comment>
<evidence type="ECO:0000256" key="1">
    <source>
        <dbReference type="SAM" id="Coils"/>
    </source>
</evidence>
<protein>
    <recommendedName>
        <fullName evidence="5">BZIP domain-containing protein</fullName>
    </recommendedName>
</protein>
<gene>
    <name evidence="3" type="ORF">M0813_14770</name>
</gene>
<name>A0ABQ8Z3V4_9EUKA</name>
<accession>A0ABQ8Z3V4</accession>